<dbReference type="AlphaFoldDB" id="A0A9K3Q760"/>
<comment type="caution">
    <text evidence="1">The sequence shown here is derived from an EMBL/GenBank/DDBJ whole genome shotgun (WGS) entry which is preliminary data.</text>
</comment>
<organism evidence="1 2">
    <name type="scientific">Nitzschia inconspicua</name>
    <dbReference type="NCBI Taxonomy" id="303405"/>
    <lineage>
        <taxon>Eukaryota</taxon>
        <taxon>Sar</taxon>
        <taxon>Stramenopiles</taxon>
        <taxon>Ochrophyta</taxon>
        <taxon>Bacillariophyta</taxon>
        <taxon>Bacillariophyceae</taxon>
        <taxon>Bacillariophycidae</taxon>
        <taxon>Bacillariales</taxon>
        <taxon>Bacillariaceae</taxon>
        <taxon>Nitzschia</taxon>
    </lineage>
</organism>
<reference evidence="1" key="1">
    <citation type="journal article" date="2021" name="Sci. Rep.">
        <title>Diploid genomic architecture of Nitzschia inconspicua, an elite biomass production diatom.</title>
        <authorList>
            <person name="Oliver A."/>
            <person name="Podell S."/>
            <person name="Pinowska A."/>
            <person name="Traller J.C."/>
            <person name="Smith S.R."/>
            <person name="McClure R."/>
            <person name="Beliaev A."/>
            <person name="Bohutskyi P."/>
            <person name="Hill E.A."/>
            <person name="Rabines A."/>
            <person name="Zheng H."/>
            <person name="Allen L.Z."/>
            <person name="Kuo A."/>
            <person name="Grigoriev I.V."/>
            <person name="Allen A.E."/>
            <person name="Hazlebeck D."/>
            <person name="Allen E.E."/>
        </authorList>
    </citation>
    <scope>NUCLEOTIDE SEQUENCE</scope>
    <source>
        <strain evidence="1">Hildebrandi</strain>
    </source>
</reference>
<evidence type="ECO:0000313" key="1">
    <source>
        <dbReference type="EMBL" id="KAG7373528.1"/>
    </source>
</evidence>
<proteinExistence type="predicted"/>
<reference evidence="1" key="2">
    <citation type="submission" date="2021-04" db="EMBL/GenBank/DDBJ databases">
        <authorList>
            <person name="Podell S."/>
        </authorList>
    </citation>
    <scope>NUCLEOTIDE SEQUENCE</scope>
    <source>
        <strain evidence="1">Hildebrandi</strain>
    </source>
</reference>
<accession>A0A9K3Q760</accession>
<dbReference type="EMBL" id="JAGRRH010000002">
    <property type="protein sequence ID" value="KAG7373528.1"/>
    <property type="molecule type" value="Genomic_DNA"/>
</dbReference>
<gene>
    <name evidence="1" type="ORF">IV203_034252</name>
</gene>
<name>A0A9K3Q760_9STRA</name>
<keyword evidence="2" id="KW-1185">Reference proteome</keyword>
<evidence type="ECO:0000313" key="2">
    <source>
        <dbReference type="Proteomes" id="UP000693970"/>
    </source>
</evidence>
<dbReference type="Proteomes" id="UP000693970">
    <property type="component" value="Unassembled WGS sequence"/>
</dbReference>
<sequence>MQTPAFRSATANQTSANQLDDFACPMLNDYKHNDSAGRIVSTKSRHRMIMIWCRLPSMSKQWSPNIGTTTISNNIPPYVAPYFFLVQSSGMGKTKLLYEERNNYSANDFESKLLLISDMPPNAASNERVFDDPYIITRSEGIRPNSGASFSPAPEMDCYPRGNKYGLVSSPAVHQNCIQHSKNVPAIVMTSRSRSAAANTAVSFP</sequence>
<protein>
    <submittedName>
        <fullName evidence="1">Uncharacterized protein</fullName>
    </submittedName>
</protein>